<organism evidence="2 3">
    <name type="scientific">Caldimonas brevitalea</name>
    <dbReference type="NCBI Taxonomy" id="413882"/>
    <lineage>
        <taxon>Bacteria</taxon>
        <taxon>Pseudomonadati</taxon>
        <taxon>Pseudomonadota</taxon>
        <taxon>Betaproteobacteria</taxon>
        <taxon>Burkholderiales</taxon>
        <taxon>Sphaerotilaceae</taxon>
        <taxon>Caldimonas</taxon>
    </lineage>
</organism>
<proteinExistence type="predicted"/>
<dbReference type="KEGG" id="pbh:AAW51_2003"/>
<dbReference type="RefSeq" id="WP_083438201.1">
    <property type="nucleotide sequence ID" value="NZ_CP011371.1"/>
</dbReference>
<keyword evidence="3" id="KW-1185">Reference proteome</keyword>
<name>A0A0G3BGX0_9BURK</name>
<sequence length="90" mass="10428">MSSLPCPSTSRRASPSFIRRRLIMWWRKAVAVWSRHRDATRQRRTVSTLAELDPRTLRDVGLPEGLRSDALAHREARDFWSDLPGSAGRW</sequence>
<evidence type="ECO:0000313" key="3">
    <source>
        <dbReference type="Proteomes" id="UP000035352"/>
    </source>
</evidence>
<protein>
    <recommendedName>
        <fullName evidence="1">YjiS-like domain-containing protein</fullName>
    </recommendedName>
</protein>
<gene>
    <name evidence="2" type="ORF">AAW51_2003</name>
</gene>
<reference evidence="2 3" key="1">
    <citation type="submission" date="2015-05" db="EMBL/GenBank/DDBJ databases">
        <authorList>
            <person name="Tang B."/>
            <person name="Yu Y."/>
        </authorList>
    </citation>
    <scope>NUCLEOTIDE SEQUENCE [LARGE SCALE GENOMIC DNA]</scope>
    <source>
        <strain evidence="2 3">DSM 7029</strain>
    </source>
</reference>
<dbReference type="OrthoDB" id="8163716at2"/>
<dbReference type="EMBL" id="CP011371">
    <property type="protein sequence ID" value="AKJ28694.1"/>
    <property type="molecule type" value="Genomic_DNA"/>
</dbReference>
<evidence type="ECO:0000259" key="1">
    <source>
        <dbReference type="Pfam" id="PF06568"/>
    </source>
</evidence>
<evidence type="ECO:0000313" key="2">
    <source>
        <dbReference type="EMBL" id="AKJ28694.1"/>
    </source>
</evidence>
<dbReference type="Pfam" id="PF06568">
    <property type="entry name" value="YjiS-like"/>
    <property type="match status" value="1"/>
</dbReference>
<accession>A0A0G3BGX0</accession>
<dbReference type="AlphaFoldDB" id="A0A0G3BGX0"/>
<dbReference type="Proteomes" id="UP000035352">
    <property type="component" value="Chromosome"/>
</dbReference>
<dbReference type="InterPro" id="IPR009506">
    <property type="entry name" value="YjiS-like"/>
</dbReference>
<feature type="domain" description="YjiS-like" evidence="1">
    <location>
        <begin position="33"/>
        <end position="62"/>
    </location>
</feature>